<keyword evidence="5" id="KW-1133">Transmembrane helix</keyword>
<comment type="subcellular location">
    <subcellularLocation>
        <location evidence="1">Cell envelope</location>
    </subcellularLocation>
</comment>
<evidence type="ECO:0000256" key="5">
    <source>
        <dbReference type="SAM" id="Phobius"/>
    </source>
</evidence>
<keyword evidence="8" id="KW-1185">Reference proteome</keyword>
<dbReference type="SUPFAM" id="SSF53850">
    <property type="entry name" value="Periplasmic binding protein-like II"/>
    <property type="match status" value="1"/>
</dbReference>
<dbReference type="EMBL" id="VMNH01000006">
    <property type="protein sequence ID" value="TVO76257.1"/>
    <property type="molecule type" value="Genomic_DNA"/>
</dbReference>
<dbReference type="AlphaFoldDB" id="A0A557SFQ2"/>
<comment type="similarity">
    <text evidence="2">Belongs to the bacterial solute-binding protein 5 family.</text>
</comment>
<dbReference type="OrthoDB" id="9801912at2"/>
<evidence type="ECO:0000256" key="1">
    <source>
        <dbReference type="ARBA" id="ARBA00004196"/>
    </source>
</evidence>
<evidence type="ECO:0000256" key="3">
    <source>
        <dbReference type="ARBA" id="ARBA00022448"/>
    </source>
</evidence>
<dbReference type="GO" id="GO:1904680">
    <property type="term" value="F:peptide transmembrane transporter activity"/>
    <property type="evidence" value="ECO:0007669"/>
    <property type="project" value="TreeGrafter"/>
</dbReference>
<name>A0A557SFQ2_9GAMM</name>
<reference evidence="7 8" key="1">
    <citation type="submission" date="2019-07" db="EMBL/GenBank/DDBJ databases">
        <title>The pathways for chlorine oxyanion respiration interact through the shared metabolite chlorate.</title>
        <authorList>
            <person name="Barnum T.P."/>
            <person name="Cheng Y."/>
            <person name="Hill K.A."/>
            <person name="Lucas L.N."/>
            <person name="Carlson H.K."/>
            <person name="Coates J.D."/>
        </authorList>
    </citation>
    <scope>NUCLEOTIDE SEQUENCE [LARGE SCALE GENOMIC DNA]</scope>
    <source>
        <strain evidence="7 8">BK-1</strain>
    </source>
</reference>
<dbReference type="CDD" id="cd08505">
    <property type="entry name" value="PBP2_NikA_DppA_OppA_like_18"/>
    <property type="match status" value="1"/>
</dbReference>
<keyword evidence="3" id="KW-0813">Transport</keyword>
<dbReference type="PROSITE" id="PS51257">
    <property type="entry name" value="PROKAR_LIPOPROTEIN"/>
    <property type="match status" value="1"/>
</dbReference>
<dbReference type="Pfam" id="PF00496">
    <property type="entry name" value="SBP_bac_5"/>
    <property type="match status" value="1"/>
</dbReference>
<protein>
    <submittedName>
        <fullName evidence="7">Peptide ABC transporter substrate-binding protein</fullName>
    </submittedName>
</protein>
<dbReference type="InterPro" id="IPR039424">
    <property type="entry name" value="SBP_5"/>
</dbReference>
<feature type="transmembrane region" description="Helical" evidence="5">
    <location>
        <begin position="708"/>
        <end position="730"/>
    </location>
</feature>
<keyword evidence="5" id="KW-0812">Transmembrane</keyword>
<dbReference type="Proteomes" id="UP000316649">
    <property type="component" value="Unassembled WGS sequence"/>
</dbReference>
<proteinExistence type="inferred from homology"/>
<comment type="caution">
    <text evidence="7">The sequence shown here is derived from an EMBL/GenBank/DDBJ whole genome shotgun (WGS) entry which is preliminary data.</text>
</comment>
<evidence type="ECO:0000259" key="6">
    <source>
        <dbReference type="Pfam" id="PF00496"/>
    </source>
</evidence>
<feature type="domain" description="Solute-binding protein family 5" evidence="6">
    <location>
        <begin position="183"/>
        <end position="608"/>
    </location>
</feature>
<evidence type="ECO:0000313" key="8">
    <source>
        <dbReference type="Proteomes" id="UP000316649"/>
    </source>
</evidence>
<dbReference type="GO" id="GO:0015833">
    <property type="term" value="P:peptide transport"/>
    <property type="evidence" value="ECO:0007669"/>
    <property type="project" value="TreeGrafter"/>
</dbReference>
<dbReference type="PANTHER" id="PTHR30290">
    <property type="entry name" value="PERIPLASMIC BINDING COMPONENT OF ABC TRANSPORTER"/>
    <property type="match status" value="1"/>
</dbReference>
<gene>
    <name evidence="7" type="ORF">FHP88_06755</name>
</gene>
<evidence type="ECO:0000313" key="7">
    <source>
        <dbReference type="EMBL" id="TVO76257.1"/>
    </source>
</evidence>
<organism evidence="7 8">
    <name type="scientific">Sedimenticola selenatireducens</name>
    <dbReference type="NCBI Taxonomy" id="191960"/>
    <lineage>
        <taxon>Bacteria</taxon>
        <taxon>Pseudomonadati</taxon>
        <taxon>Pseudomonadota</taxon>
        <taxon>Gammaproteobacteria</taxon>
        <taxon>Chromatiales</taxon>
        <taxon>Sedimenticolaceae</taxon>
        <taxon>Sedimenticola</taxon>
    </lineage>
</organism>
<dbReference type="RefSeq" id="WP_144358273.1">
    <property type="nucleotide sequence ID" value="NZ_VMNH01000006.1"/>
</dbReference>
<dbReference type="PANTHER" id="PTHR30290:SF10">
    <property type="entry name" value="PERIPLASMIC OLIGOPEPTIDE-BINDING PROTEIN-RELATED"/>
    <property type="match status" value="1"/>
</dbReference>
<evidence type="ECO:0000256" key="4">
    <source>
        <dbReference type="ARBA" id="ARBA00022729"/>
    </source>
</evidence>
<dbReference type="Gene3D" id="3.40.190.10">
    <property type="entry name" value="Periplasmic binding protein-like II"/>
    <property type="match status" value="1"/>
</dbReference>
<keyword evidence="5" id="KW-0472">Membrane</keyword>
<accession>A0A557SFQ2</accession>
<dbReference type="GO" id="GO:0030313">
    <property type="term" value="C:cell envelope"/>
    <property type="evidence" value="ECO:0007669"/>
    <property type="project" value="UniProtKB-SubCell"/>
</dbReference>
<dbReference type="Gene3D" id="3.10.105.10">
    <property type="entry name" value="Dipeptide-binding Protein, Domain 3"/>
    <property type="match status" value="1"/>
</dbReference>
<dbReference type="InterPro" id="IPR000914">
    <property type="entry name" value="SBP_5_dom"/>
</dbReference>
<keyword evidence="4" id="KW-0732">Signal</keyword>
<sequence length="739" mass="83888">MRNLWQQAVNRTDWKRAGRARLVLGLALILLLGGCGERAWNAPYPSSESKANTLYSSFDERPKHLDPARSYAANEYAFIAQIYEPPLQYHFLKRPYELVPLAATQVPVPRFLDKAGNPLPEDAPADEVAFSEYEIVLKTGSRYQPHPALATRADGSFYYHQLPTEFIEKINTLADFPETGTREVTADDYIYQIKRIANPKLHSPIASIMSEYIVGFSEFSKTLAAATSGESQDKVGANGFVDLRQYHMEGVTPLDRHRFKIRLRGKYPQFVYWLAMTFFAPMPWEADQFYSQPGLDKRNISLNWYPIGSGPFMLTENNPNLRMVLSRNPNFRGETYPDEGEAGDLEKGMLVDAGKPLPLIDKAIYSLEKEVIPRWNKFLQGYYDTSGVSSDSFDQAVKFGSGGEANLTDEMLERNMKLATAVETSIFYLGFNMADPVIGGESEENRSLRQAISIAVNFEEFISIFRNGRGVVAQGPLPIGIFGSRDGLDGINPIVFDIENGKPKRKSLEKARALMVKAGYPNGTSAKTGKPLVLNYESASAGPDSKAQLNWMRKQFKQLGIQLVIRATDYNRFQEKLRKGTGQLFMFGWNADYPDPENFLFLLYGPNGKVEHAGENAVNYDNPEFNALFDQMKNMDNSPERQKIIDQMVDILRKDAPWIWGFYPKAFSLYHDWYKNVKPNLMANNTLKYKRVEPDMRNQRQQSWNPPIVWPLVLLFVLLIATAVPAVIVYRRHERSAAR</sequence>
<evidence type="ECO:0000256" key="2">
    <source>
        <dbReference type="ARBA" id="ARBA00005695"/>
    </source>
</evidence>